<dbReference type="EC" id="3.4.21.-" evidence="5"/>
<dbReference type="AlphaFoldDB" id="A0A443YKM3"/>
<dbReference type="Proteomes" id="UP000284120">
    <property type="component" value="Unassembled WGS sequence"/>
</dbReference>
<dbReference type="PRINTS" id="PR00839">
    <property type="entry name" value="V8PROTEASE"/>
</dbReference>
<evidence type="ECO:0000256" key="1">
    <source>
        <dbReference type="ARBA" id="ARBA00004613"/>
    </source>
</evidence>
<keyword evidence="7" id="KW-1185">Reference proteome</keyword>
<name>A0A443YKM3_9SPHI</name>
<keyword evidence="2 5" id="KW-0645">Protease</keyword>
<dbReference type="PANTHER" id="PTHR43019">
    <property type="entry name" value="SERINE ENDOPROTEASE DEGS"/>
    <property type="match status" value="1"/>
</dbReference>
<dbReference type="SUPFAM" id="SSF50494">
    <property type="entry name" value="Trypsin-like serine proteases"/>
    <property type="match status" value="1"/>
</dbReference>
<sequence length="334" mass="36430">MAIPTDILKFFDSSNMMHSGNNAITRDVSEFLVSISASSDGHGDMAEITKICERLLNKGYLFKAGNPSNNPIIGDRYLGIGFDQTMADYGSYDFIGYGFVAIRNHFKESVRPIIVKTLGGIDSIGTCFLVGKDMLITARHCIEGMSSIKIPDNSDGYLIPENVYISKDSRIDIAVIKLKKPIASEIPTFRFGDADVLDEILTIGYPPIAGFDAIQFVEKAMINAKLKSSTGELIAKDKSYLDSQDYFLINARVKGGNSGAPVINELGEAAGMLVNIPTDPEDSTKLDVLGYGVAIPKVTIENFLADIEKKSHNIISISPELLKHGFKLDNALFE</sequence>
<dbReference type="InterPro" id="IPR009003">
    <property type="entry name" value="Peptidase_S1_PA"/>
</dbReference>
<comment type="subcellular location">
    <subcellularLocation>
        <location evidence="1">Secreted</location>
    </subcellularLocation>
</comment>
<proteinExistence type="inferred from homology"/>
<comment type="similarity">
    <text evidence="5">Belongs to the peptidase S1B family.</text>
</comment>
<dbReference type="GO" id="GO:0008236">
    <property type="term" value="F:serine-type peptidase activity"/>
    <property type="evidence" value="ECO:0007669"/>
    <property type="project" value="UniProtKB-KW"/>
</dbReference>
<protein>
    <recommendedName>
        <fullName evidence="5">Serine protease</fullName>
        <ecNumber evidence="5">3.4.21.-</ecNumber>
    </recommendedName>
</protein>
<dbReference type="GO" id="GO:0006508">
    <property type="term" value="P:proteolysis"/>
    <property type="evidence" value="ECO:0007669"/>
    <property type="project" value="UniProtKB-KW"/>
</dbReference>
<dbReference type="Gene3D" id="2.40.10.120">
    <property type="match status" value="1"/>
</dbReference>
<accession>A0A443YKM3</accession>
<evidence type="ECO:0000256" key="3">
    <source>
        <dbReference type="ARBA" id="ARBA00022801"/>
    </source>
</evidence>
<gene>
    <name evidence="6" type="ORF">DPV69_18410</name>
</gene>
<evidence type="ECO:0000313" key="7">
    <source>
        <dbReference type="Proteomes" id="UP000284120"/>
    </source>
</evidence>
<keyword evidence="4 5" id="KW-0720">Serine protease</keyword>
<comment type="caution">
    <text evidence="6">The sequence shown here is derived from an EMBL/GenBank/DDBJ whole genome shotgun (WGS) entry which is preliminary data.</text>
</comment>
<dbReference type="InterPro" id="IPR008256">
    <property type="entry name" value="Peptidase_S1B"/>
</dbReference>
<keyword evidence="3 5" id="KW-0378">Hydrolase</keyword>
<evidence type="ECO:0000256" key="5">
    <source>
        <dbReference type="RuleBase" id="RU004296"/>
    </source>
</evidence>
<dbReference type="PANTHER" id="PTHR43019:SF23">
    <property type="entry name" value="PROTEASE DO-LIKE 5, CHLOROPLASTIC"/>
    <property type="match status" value="1"/>
</dbReference>
<organism evidence="6 7">
    <name type="scientific">Pedobacter chitinilyticus</name>
    <dbReference type="NCBI Taxonomy" id="2233776"/>
    <lineage>
        <taxon>Bacteria</taxon>
        <taxon>Pseudomonadati</taxon>
        <taxon>Bacteroidota</taxon>
        <taxon>Sphingobacteriia</taxon>
        <taxon>Sphingobacteriales</taxon>
        <taxon>Sphingobacteriaceae</taxon>
        <taxon>Pedobacter</taxon>
    </lineage>
</organism>
<evidence type="ECO:0000313" key="6">
    <source>
        <dbReference type="EMBL" id="RWU04298.1"/>
    </source>
</evidence>
<reference evidence="6 7" key="1">
    <citation type="submission" date="2018-06" db="EMBL/GenBank/DDBJ databases">
        <title>Pedobacter endophyticus sp. nov., an endophytic bacterium isolated from a leaf of Triticum aestivum.</title>
        <authorList>
            <person name="Zhang L."/>
        </authorList>
    </citation>
    <scope>NUCLEOTIDE SEQUENCE [LARGE SCALE GENOMIC DNA]</scope>
    <source>
        <strain evidence="6 7">CM134L-2</strain>
    </source>
</reference>
<evidence type="ECO:0000256" key="2">
    <source>
        <dbReference type="ARBA" id="ARBA00022670"/>
    </source>
</evidence>
<dbReference type="RefSeq" id="WP_113648894.1">
    <property type="nucleotide sequence ID" value="NZ_QMHN01000007.1"/>
</dbReference>
<dbReference type="GO" id="GO:0005576">
    <property type="term" value="C:extracellular region"/>
    <property type="evidence" value="ECO:0007669"/>
    <property type="project" value="UniProtKB-SubCell"/>
</dbReference>
<dbReference type="EMBL" id="SAYW01000007">
    <property type="protein sequence ID" value="RWU04298.1"/>
    <property type="molecule type" value="Genomic_DNA"/>
</dbReference>
<dbReference type="Pfam" id="PF13365">
    <property type="entry name" value="Trypsin_2"/>
    <property type="match status" value="1"/>
</dbReference>
<dbReference type="OrthoDB" id="9766361at2"/>
<evidence type="ECO:0000256" key="4">
    <source>
        <dbReference type="ARBA" id="ARBA00022825"/>
    </source>
</evidence>